<evidence type="ECO:0000313" key="2">
    <source>
        <dbReference type="EMBL" id="SMP58783.1"/>
    </source>
</evidence>
<evidence type="ECO:0000313" key="3">
    <source>
        <dbReference type="Proteomes" id="UP001158067"/>
    </source>
</evidence>
<dbReference type="Proteomes" id="UP001158067">
    <property type="component" value="Unassembled WGS sequence"/>
</dbReference>
<dbReference type="Pfam" id="PF13385">
    <property type="entry name" value="Laminin_G_3"/>
    <property type="match status" value="1"/>
</dbReference>
<dbReference type="Gene3D" id="2.60.120.1440">
    <property type="match status" value="1"/>
</dbReference>
<accession>A0ABY1Q411</accession>
<dbReference type="RefSeq" id="WP_283432869.1">
    <property type="nucleotide sequence ID" value="NZ_FXUG01000006.1"/>
</dbReference>
<comment type="caution">
    <text evidence="2">The sequence shown here is derived from an EMBL/GenBank/DDBJ whole genome shotgun (WGS) entry which is preliminary data.</text>
</comment>
<keyword evidence="1" id="KW-0472">Membrane</keyword>
<evidence type="ECO:0000256" key="1">
    <source>
        <dbReference type="SAM" id="Phobius"/>
    </source>
</evidence>
<dbReference type="EMBL" id="FXUG01000006">
    <property type="protein sequence ID" value="SMP58783.1"/>
    <property type="molecule type" value="Genomic_DNA"/>
</dbReference>
<proteinExistence type="predicted"/>
<reference evidence="2 3" key="1">
    <citation type="submission" date="2017-05" db="EMBL/GenBank/DDBJ databases">
        <authorList>
            <person name="Varghese N."/>
            <person name="Submissions S."/>
        </authorList>
    </citation>
    <scope>NUCLEOTIDE SEQUENCE [LARGE SCALE GENOMIC DNA]</scope>
    <source>
        <strain evidence="2 3">DSM 25457</strain>
    </source>
</reference>
<sequence length="578" mass="64712">MMKEKRFEELLHLLLDDEIVDDQMDELTQMVSANDELLMQLRQHLMMSDRLSQYEDELRSDDRFVDSLEVRANASEDSGAFIQQVIASANREAPPQSTPVRLPNTATAWQMSRSMAGWVTAAVATLILVVVLWQHDGKPENHNFNIPAVTSVKNVETDTGVAVLTQVSGLMGSQTKNWAVGNTIPPGPFSWDTGLLQLEFYGGTTVVAEGPASLDILSDSRVACHSGRLRVQVPEPARGFVVMAPSVELVNVGTEFGIDVEADGTTEVHVFDGNLELYDANSDRNIKTRRELEAGNAVAVQPNGELKPIRVRETEFATPIRMSAMAETQRQQRLGDWEAFRESLQNDPRVVAYFPFDRDTTDDRRLIGYGVDGEMLDGAIVGCEWSQGRWPDKTSLQFKRPGDRVRITIPGEFRSLTYSAWLRVDGLDREFNSLLLTDGWETNALHWQIGRVGKLILGVNHRKNFQNDYRTGTIVGPFGLGKWMNLATIYDQDASTIRHYCNGERLSIEAVRLPSSAPLAIGNATIGNWSFPSEWVAEDDRQRTRRIRSLNGCIDEIIVFGQALTDQEIRQVYEAGRP</sequence>
<name>A0ABY1Q411_9BACT</name>
<gene>
    <name evidence="2" type="ORF">SAMN06265222_106117</name>
</gene>
<feature type="transmembrane region" description="Helical" evidence="1">
    <location>
        <begin position="115"/>
        <end position="133"/>
    </location>
</feature>
<dbReference type="PANTHER" id="PTHR30273:SF2">
    <property type="entry name" value="PROTEIN FECR"/>
    <property type="match status" value="1"/>
</dbReference>
<dbReference type="SUPFAM" id="SSF49899">
    <property type="entry name" value="Concanavalin A-like lectins/glucanases"/>
    <property type="match status" value="1"/>
</dbReference>
<keyword evidence="1" id="KW-1133">Transmembrane helix</keyword>
<dbReference type="Gene3D" id="2.60.120.200">
    <property type="match status" value="1"/>
</dbReference>
<dbReference type="PANTHER" id="PTHR30273">
    <property type="entry name" value="PERIPLASMIC SIGNAL SENSOR AND SIGMA FACTOR ACTIVATOR FECR-RELATED"/>
    <property type="match status" value="1"/>
</dbReference>
<protein>
    <submittedName>
        <fullName evidence="2">Concanavalin A-like lectin/glucanases superfamily protein</fullName>
    </submittedName>
</protein>
<organism evidence="2 3">
    <name type="scientific">Neorhodopirellula lusitana</name>
    <dbReference type="NCBI Taxonomy" id="445327"/>
    <lineage>
        <taxon>Bacteria</taxon>
        <taxon>Pseudomonadati</taxon>
        <taxon>Planctomycetota</taxon>
        <taxon>Planctomycetia</taxon>
        <taxon>Pirellulales</taxon>
        <taxon>Pirellulaceae</taxon>
        <taxon>Neorhodopirellula</taxon>
    </lineage>
</organism>
<dbReference type="InterPro" id="IPR012373">
    <property type="entry name" value="Ferrdict_sens_TM"/>
</dbReference>
<keyword evidence="1" id="KW-0812">Transmembrane</keyword>
<keyword evidence="3" id="KW-1185">Reference proteome</keyword>
<dbReference type="InterPro" id="IPR013320">
    <property type="entry name" value="ConA-like_dom_sf"/>
</dbReference>